<reference evidence="3" key="2">
    <citation type="submission" date="2020-06" db="EMBL/GenBank/DDBJ databases">
        <title>Helianthus annuus Genome sequencing and assembly Release 2.</title>
        <authorList>
            <person name="Gouzy J."/>
            <person name="Langlade N."/>
            <person name="Munos S."/>
        </authorList>
    </citation>
    <scope>NUCLEOTIDE SEQUENCE</scope>
    <source>
        <tissue evidence="3">Leaves</tissue>
    </source>
</reference>
<keyword evidence="4" id="KW-1185">Reference proteome</keyword>
<dbReference type="InterPro" id="IPR050796">
    <property type="entry name" value="SCF_F-box_component"/>
</dbReference>
<reference evidence="3" key="1">
    <citation type="journal article" date="2017" name="Nature">
        <title>The sunflower genome provides insights into oil metabolism, flowering and Asterid evolution.</title>
        <authorList>
            <person name="Badouin H."/>
            <person name="Gouzy J."/>
            <person name="Grassa C.J."/>
            <person name="Murat F."/>
            <person name="Staton S.E."/>
            <person name="Cottret L."/>
            <person name="Lelandais-Briere C."/>
            <person name="Owens G.L."/>
            <person name="Carrere S."/>
            <person name="Mayjonade B."/>
            <person name="Legrand L."/>
            <person name="Gill N."/>
            <person name="Kane N.C."/>
            <person name="Bowers J.E."/>
            <person name="Hubner S."/>
            <person name="Bellec A."/>
            <person name="Berard A."/>
            <person name="Berges H."/>
            <person name="Blanchet N."/>
            <person name="Boniface M.C."/>
            <person name="Brunel D."/>
            <person name="Catrice O."/>
            <person name="Chaidir N."/>
            <person name="Claudel C."/>
            <person name="Donnadieu C."/>
            <person name="Faraut T."/>
            <person name="Fievet G."/>
            <person name="Helmstetter N."/>
            <person name="King M."/>
            <person name="Knapp S.J."/>
            <person name="Lai Z."/>
            <person name="Le Paslier M.C."/>
            <person name="Lippi Y."/>
            <person name="Lorenzon L."/>
            <person name="Mandel J.R."/>
            <person name="Marage G."/>
            <person name="Marchand G."/>
            <person name="Marquand E."/>
            <person name="Bret-Mestries E."/>
            <person name="Morien E."/>
            <person name="Nambeesan S."/>
            <person name="Nguyen T."/>
            <person name="Pegot-Espagnet P."/>
            <person name="Pouilly N."/>
            <person name="Raftis F."/>
            <person name="Sallet E."/>
            <person name="Schiex T."/>
            <person name="Thomas J."/>
            <person name="Vandecasteele C."/>
            <person name="Vares D."/>
            <person name="Vear F."/>
            <person name="Vautrin S."/>
            <person name="Crespi M."/>
            <person name="Mangin B."/>
            <person name="Burke J.M."/>
            <person name="Salse J."/>
            <person name="Munos S."/>
            <person name="Vincourt P."/>
            <person name="Rieseberg L.H."/>
            <person name="Langlade N.B."/>
        </authorList>
    </citation>
    <scope>NUCLEOTIDE SEQUENCE</scope>
    <source>
        <tissue evidence="3">Leaves</tissue>
    </source>
</reference>
<dbReference type="Proteomes" id="UP000215914">
    <property type="component" value="Unassembled WGS sequence"/>
</dbReference>
<dbReference type="PANTHER" id="PTHR31672">
    <property type="entry name" value="BNACNNG10540D PROTEIN"/>
    <property type="match status" value="1"/>
</dbReference>
<dbReference type="SUPFAM" id="SSF81383">
    <property type="entry name" value="F-box domain"/>
    <property type="match status" value="1"/>
</dbReference>
<dbReference type="InterPro" id="IPR036047">
    <property type="entry name" value="F-box-like_dom_sf"/>
</dbReference>
<dbReference type="EMBL" id="MNCJ02000322">
    <property type="protein sequence ID" value="KAF5797308.1"/>
    <property type="molecule type" value="Genomic_DNA"/>
</dbReference>
<gene>
    <name evidence="3" type="ORF">HanXRQr2_Chr07g0279091</name>
</gene>
<evidence type="ECO:0000313" key="3">
    <source>
        <dbReference type="EMBL" id="KAF5797308.1"/>
    </source>
</evidence>
<dbReference type="PANTHER" id="PTHR31672:SF13">
    <property type="entry name" value="F-BOX PROTEIN CPR30-LIKE"/>
    <property type="match status" value="1"/>
</dbReference>
<evidence type="ECO:0000313" key="4">
    <source>
        <dbReference type="Proteomes" id="UP000215914"/>
    </source>
</evidence>
<protein>
    <submittedName>
        <fullName evidence="3">F-box domain-containing protein</fullName>
    </submittedName>
</protein>
<dbReference type="InterPro" id="IPR001810">
    <property type="entry name" value="F-box_dom"/>
</dbReference>
<name>A0A9K3II44_HELAN</name>
<dbReference type="Pfam" id="PF07734">
    <property type="entry name" value="FBA_1"/>
    <property type="match status" value="1"/>
</dbReference>
<accession>A0A9K3II44</accession>
<feature type="domain" description="F-box" evidence="1">
    <location>
        <begin position="55"/>
        <end position="86"/>
    </location>
</feature>
<proteinExistence type="predicted"/>
<dbReference type="Pfam" id="PF00646">
    <property type="entry name" value="F-box"/>
    <property type="match status" value="1"/>
</dbReference>
<dbReference type="NCBIfam" id="TIGR01640">
    <property type="entry name" value="F_box_assoc_1"/>
    <property type="match status" value="1"/>
</dbReference>
<dbReference type="AlphaFoldDB" id="A0A9K3II44"/>
<dbReference type="InterPro" id="IPR006527">
    <property type="entry name" value="F-box-assoc_dom_typ1"/>
</dbReference>
<organism evidence="3 4">
    <name type="scientific">Helianthus annuus</name>
    <name type="common">Common sunflower</name>
    <dbReference type="NCBI Taxonomy" id="4232"/>
    <lineage>
        <taxon>Eukaryota</taxon>
        <taxon>Viridiplantae</taxon>
        <taxon>Streptophyta</taxon>
        <taxon>Embryophyta</taxon>
        <taxon>Tracheophyta</taxon>
        <taxon>Spermatophyta</taxon>
        <taxon>Magnoliopsida</taxon>
        <taxon>eudicotyledons</taxon>
        <taxon>Gunneridae</taxon>
        <taxon>Pentapetalae</taxon>
        <taxon>asterids</taxon>
        <taxon>campanulids</taxon>
        <taxon>Asterales</taxon>
        <taxon>Asteraceae</taxon>
        <taxon>Asteroideae</taxon>
        <taxon>Heliantheae alliance</taxon>
        <taxon>Heliantheae</taxon>
        <taxon>Helianthus</taxon>
    </lineage>
</organism>
<evidence type="ECO:0000259" key="1">
    <source>
        <dbReference type="Pfam" id="PF00646"/>
    </source>
</evidence>
<dbReference type="Gene3D" id="1.20.1280.50">
    <property type="match status" value="1"/>
</dbReference>
<sequence>MLVAFIILPYKSFVKTNLSFNTPPPPTHTHPLFPFFGPVAKPRVSMAHPLYEVEEEILIRLDVEDLLRCKSVCKAWSTLLSSPRFIKAHLHHQYDNDHDDERFRHRRITITKEAEYISSWNYAIDDNFFGLNDRHLIGSSNGLVCVSPSPAKILVVNPSTREVKKVTKHQIPETDSLCWGFGYDSSTDDYKLVLGFKKDENHTCFQVFSLRSNAWKVTGEINYVF</sequence>
<evidence type="ECO:0000259" key="2">
    <source>
        <dbReference type="Pfam" id="PF07734"/>
    </source>
</evidence>
<comment type="caution">
    <text evidence="3">The sequence shown here is derived from an EMBL/GenBank/DDBJ whole genome shotgun (WGS) entry which is preliminary data.</text>
</comment>
<feature type="domain" description="F-box associated beta-propeller type 1" evidence="2">
    <location>
        <begin position="137"/>
        <end position="219"/>
    </location>
</feature>
<dbReference type="Gramene" id="mRNA:HanXRQr2_Chr07g0279091">
    <property type="protein sequence ID" value="CDS:HanXRQr2_Chr07g0279091.1"/>
    <property type="gene ID" value="HanXRQr2_Chr07g0279091"/>
</dbReference>
<dbReference type="InterPro" id="IPR017451">
    <property type="entry name" value="F-box-assoc_interact_dom"/>
</dbReference>